<dbReference type="CDD" id="cd06462">
    <property type="entry name" value="Peptidase_S24_S26"/>
    <property type="match status" value="1"/>
</dbReference>
<feature type="transmembrane region" description="Helical" evidence="1">
    <location>
        <begin position="147"/>
        <end position="165"/>
    </location>
</feature>
<evidence type="ECO:0008006" key="4">
    <source>
        <dbReference type="Google" id="ProtNLM"/>
    </source>
</evidence>
<gene>
    <name evidence="2" type="ORF">BKD89_00570</name>
</gene>
<accession>A0A3G3IEU3</accession>
<dbReference type="AlphaFoldDB" id="A0A3G3IEU3"/>
<keyword evidence="1" id="KW-1133">Transmembrane helix</keyword>
<dbReference type="Proteomes" id="UP000273278">
    <property type="component" value="Chromosome"/>
</dbReference>
<dbReference type="EMBL" id="CP017686">
    <property type="protein sequence ID" value="AYQ54315.1"/>
    <property type="molecule type" value="Genomic_DNA"/>
</dbReference>
<dbReference type="RefSeq" id="WP_015504025.1">
    <property type="nucleotide sequence ID" value="NZ_CP017686.1"/>
</dbReference>
<sequence>MDARNKDKLTALVATGVVFVLVLLTAIATGNGSVSIGDTEIRFIKTDSMDGGDTGYEIGSVPENSLVTITPVGDISEVEVGDVVAYSLSGYTIIHRVVSIDDERNTVYTKGDTNYAAEEISADQVYGKVTGVSTTLGFFVGLAKDRLVMAGAMCLCVIVIALSMADIVRAKKAEGGGGIIVPEDSEE</sequence>
<keyword evidence="1" id="KW-0472">Membrane</keyword>
<evidence type="ECO:0000313" key="2">
    <source>
        <dbReference type="EMBL" id="AYQ54315.1"/>
    </source>
</evidence>
<reference evidence="2 3" key="1">
    <citation type="submission" date="2016-10" db="EMBL/GenBank/DDBJ databases">
        <title>Complete genome of the TMA-utilizing, human hosted archaeon Methanomethylophilus alvus Gen. nov, sp. nov., strain Mx-05, derived from a pure culture.</title>
        <authorList>
            <person name="Brugere J.-F."/>
            <person name="Ben Hania W."/>
            <person name="Chaudhary P.P."/>
            <person name="Gaci N."/>
            <person name="Borrel G."/>
            <person name="Cao Van Tuat L."/>
            <person name="Fardeau M.-L."/>
            <person name="Harris H.M.B."/>
            <person name="O'Toole P.W."/>
            <person name="Ollivier B."/>
        </authorList>
    </citation>
    <scope>NUCLEOTIDE SEQUENCE [LARGE SCALE GENOMIC DNA]</scope>
    <source>
        <strain evidence="2 3">Mx-05</strain>
    </source>
</reference>
<organism evidence="2 3">
    <name type="scientific">Methanomethylophilus alvi</name>
    <dbReference type="NCBI Taxonomy" id="1291540"/>
    <lineage>
        <taxon>Archaea</taxon>
        <taxon>Methanobacteriati</taxon>
        <taxon>Thermoplasmatota</taxon>
        <taxon>Thermoplasmata</taxon>
        <taxon>Methanomassiliicoccales</taxon>
        <taxon>Methanomethylophilaceae</taxon>
        <taxon>Methanomethylophilus</taxon>
    </lineage>
</organism>
<dbReference type="GeneID" id="41320918"/>
<keyword evidence="1" id="KW-0812">Transmembrane</keyword>
<evidence type="ECO:0000256" key="1">
    <source>
        <dbReference type="SAM" id="Phobius"/>
    </source>
</evidence>
<protein>
    <recommendedName>
        <fullName evidence="4">Signal peptidase I</fullName>
    </recommendedName>
</protein>
<evidence type="ECO:0000313" key="3">
    <source>
        <dbReference type="Proteomes" id="UP000273278"/>
    </source>
</evidence>
<name>A0A3G3IEU3_9ARCH</name>
<proteinExistence type="predicted"/>